<dbReference type="eggNOG" id="COG0561">
    <property type="taxonomic scope" value="Bacteria"/>
</dbReference>
<evidence type="ECO:0000313" key="1">
    <source>
        <dbReference type="EMBL" id="AGR40844.1"/>
    </source>
</evidence>
<dbReference type="AlphaFoldDB" id="S5LT31"/>
<dbReference type="EMBL" id="CP005074">
    <property type="protein sequence ID" value="AGR40844.1"/>
    <property type="molecule type" value="Genomic_DNA"/>
</dbReference>
<dbReference type="Gene3D" id="3.40.50.1000">
    <property type="entry name" value="HAD superfamily/HAD-like"/>
    <property type="match status" value="1"/>
</dbReference>
<dbReference type="PROSITE" id="PS01229">
    <property type="entry name" value="COF_2"/>
    <property type="match status" value="1"/>
</dbReference>
<dbReference type="PANTHER" id="PTHR10000:SF8">
    <property type="entry name" value="HAD SUPERFAMILY HYDROLASE-LIKE, TYPE 3"/>
    <property type="match status" value="1"/>
</dbReference>
<dbReference type="PATRIC" id="fig|1276220.3.peg.168"/>
<dbReference type="KEGG" id="stai:STAIW_v1c01670"/>
<dbReference type="CDD" id="cd07516">
    <property type="entry name" value="HAD_Pase"/>
    <property type="match status" value="1"/>
</dbReference>
<dbReference type="NCBIfam" id="TIGR00099">
    <property type="entry name" value="Cof-subfamily"/>
    <property type="match status" value="1"/>
</dbReference>
<name>S5LT31_9MOLU</name>
<dbReference type="HOGENOM" id="CLU_044146_0_1_14"/>
<proteinExistence type="predicted"/>
<accession>S5LT31</accession>
<dbReference type="RefSeq" id="WP_020833983.1">
    <property type="nucleotide sequence ID" value="NC_021846.1"/>
</dbReference>
<dbReference type="OrthoDB" id="384659at2"/>
<dbReference type="GO" id="GO:0016791">
    <property type="term" value="F:phosphatase activity"/>
    <property type="evidence" value="ECO:0007669"/>
    <property type="project" value="TreeGrafter"/>
</dbReference>
<dbReference type="SFLD" id="SFLDS00003">
    <property type="entry name" value="Haloacid_Dehalogenase"/>
    <property type="match status" value="1"/>
</dbReference>
<dbReference type="GO" id="GO:0005829">
    <property type="term" value="C:cytosol"/>
    <property type="evidence" value="ECO:0007669"/>
    <property type="project" value="TreeGrafter"/>
</dbReference>
<dbReference type="Pfam" id="PF08282">
    <property type="entry name" value="Hydrolase_3"/>
    <property type="match status" value="1"/>
</dbReference>
<dbReference type="SUPFAM" id="SSF56784">
    <property type="entry name" value="HAD-like"/>
    <property type="match status" value="1"/>
</dbReference>
<dbReference type="InterPro" id="IPR000150">
    <property type="entry name" value="Cof"/>
</dbReference>
<dbReference type="NCBIfam" id="TIGR01484">
    <property type="entry name" value="HAD-SF-IIB"/>
    <property type="match status" value="1"/>
</dbReference>
<evidence type="ECO:0000313" key="2">
    <source>
        <dbReference type="Proteomes" id="UP000014984"/>
    </source>
</evidence>
<dbReference type="InterPro" id="IPR023214">
    <property type="entry name" value="HAD_sf"/>
</dbReference>
<dbReference type="InterPro" id="IPR006379">
    <property type="entry name" value="HAD-SF_hydro_IIB"/>
</dbReference>
<gene>
    <name evidence="1" type="primary">had</name>
    <name evidence="1" type="ORF">STAIW_v1c01670</name>
</gene>
<protein>
    <submittedName>
        <fullName evidence="1">HAD superfamily hydrolase</fullName>
    </submittedName>
</protein>
<reference evidence="1 2" key="1">
    <citation type="journal article" date="2013" name="Genome Biol. Evol.">
        <title>Comparison of metabolic capacities and inference of gene content evolution in mosquito-associated Spiroplasma diminutum and S. taiwanense.</title>
        <authorList>
            <person name="Lo W.S."/>
            <person name="Ku C."/>
            <person name="Chen L.L."/>
            <person name="Chang T.H."/>
            <person name="Kuo C.H."/>
        </authorList>
    </citation>
    <scope>NUCLEOTIDE SEQUENCE [LARGE SCALE GENOMIC DNA]</scope>
    <source>
        <strain evidence="1">CT-1</strain>
    </source>
</reference>
<keyword evidence="2" id="KW-1185">Reference proteome</keyword>
<dbReference type="STRING" id="1276220.STAIW_v1c01670"/>
<dbReference type="Proteomes" id="UP000014984">
    <property type="component" value="Chromosome"/>
</dbReference>
<dbReference type="Gene3D" id="3.30.1240.10">
    <property type="match status" value="1"/>
</dbReference>
<dbReference type="PANTHER" id="PTHR10000">
    <property type="entry name" value="PHOSPHOSERINE PHOSPHATASE"/>
    <property type="match status" value="1"/>
</dbReference>
<sequence length="275" mass="31557">MNSIKLIVLDIDGTLVGKNKQVPKININAINEARNNGIKICIATGRNLSRAEKIAKSIELDKNQEYLICLNGGAIYKYDENKNPILIEEHLFNQEDFEFIYENAKKNNVNCFSYAQNPEFAFVLKKDLFTFVLKKVSGRKLMKFEKNINEKSYKIIAFGNEKKISLLKKALSIKKYEMFSWSYISHSSNIEINPEGVDKLYSLQKIANFYNIDKKEIIYFGDGDNDKKALEWVGYGVAMANADKHIKEISNDTTNLVNKKAGVGQYIKEKILKHF</sequence>
<keyword evidence="1" id="KW-0378">Hydrolase</keyword>
<dbReference type="GO" id="GO:0000287">
    <property type="term" value="F:magnesium ion binding"/>
    <property type="evidence" value="ECO:0007669"/>
    <property type="project" value="TreeGrafter"/>
</dbReference>
<organism evidence="1 2">
    <name type="scientific">Spiroplasma taiwanense CT-1</name>
    <dbReference type="NCBI Taxonomy" id="1276220"/>
    <lineage>
        <taxon>Bacteria</taxon>
        <taxon>Bacillati</taxon>
        <taxon>Mycoplasmatota</taxon>
        <taxon>Mollicutes</taxon>
        <taxon>Entomoplasmatales</taxon>
        <taxon>Spiroplasmataceae</taxon>
        <taxon>Spiroplasma</taxon>
    </lineage>
</organism>
<dbReference type="InterPro" id="IPR036412">
    <property type="entry name" value="HAD-like_sf"/>
</dbReference>
<dbReference type="SFLD" id="SFLDG01140">
    <property type="entry name" value="C2.B:_Phosphomannomutase_and_P"/>
    <property type="match status" value="1"/>
</dbReference>